<proteinExistence type="predicted"/>
<organism evidence="1">
    <name type="scientific">Cladocopium goreaui</name>
    <dbReference type="NCBI Taxonomy" id="2562237"/>
    <lineage>
        <taxon>Eukaryota</taxon>
        <taxon>Sar</taxon>
        <taxon>Alveolata</taxon>
        <taxon>Dinophyceae</taxon>
        <taxon>Suessiales</taxon>
        <taxon>Symbiodiniaceae</taxon>
        <taxon>Cladocopium</taxon>
    </lineage>
</organism>
<dbReference type="EMBL" id="CAMXCT010002369">
    <property type="protein sequence ID" value="CAI3997672.1"/>
    <property type="molecule type" value="Genomic_DNA"/>
</dbReference>
<protein>
    <submittedName>
        <fullName evidence="1">Uncharacterized protein</fullName>
    </submittedName>
</protein>
<dbReference type="Proteomes" id="UP001152797">
    <property type="component" value="Unassembled WGS sequence"/>
</dbReference>
<name>A0A9P1G543_9DINO</name>
<dbReference type="AlphaFoldDB" id="A0A9P1G543"/>
<comment type="caution">
    <text evidence="1">The sequence shown here is derived from an EMBL/GenBank/DDBJ whole genome shotgun (WGS) entry which is preliminary data.</text>
</comment>
<evidence type="ECO:0000313" key="2">
    <source>
        <dbReference type="EMBL" id="CAL4784984.1"/>
    </source>
</evidence>
<dbReference type="EMBL" id="CAMXCT030002369">
    <property type="protein sequence ID" value="CAL4784984.1"/>
    <property type="molecule type" value="Genomic_DNA"/>
</dbReference>
<dbReference type="EMBL" id="CAMXCT020002369">
    <property type="protein sequence ID" value="CAL1151047.1"/>
    <property type="molecule type" value="Genomic_DNA"/>
</dbReference>
<evidence type="ECO:0000313" key="3">
    <source>
        <dbReference type="Proteomes" id="UP001152797"/>
    </source>
</evidence>
<gene>
    <name evidence="1" type="ORF">C1SCF055_LOCUS24031</name>
</gene>
<accession>A0A9P1G543</accession>
<keyword evidence="3" id="KW-1185">Reference proteome</keyword>
<sequence>MTVQVDDKAFADLLEGFKMLGGDMADLRPGDTGAASSDSEVPPEEVKGAASCSEQEDWWTWFLTWCSCGLEQVTVLILEASKFQSFTLRLFAVRFPLRFKAASVARVILVALVAPVAHLPSSRWLSFAAPFT</sequence>
<evidence type="ECO:0000313" key="1">
    <source>
        <dbReference type="EMBL" id="CAI3997672.1"/>
    </source>
</evidence>
<reference evidence="2 3" key="2">
    <citation type="submission" date="2024-05" db="EMBL/GenBank/DDBJ databases">
        <authorList>
            <person name="Chen Y."/>
            <person name="Shah S."/>
            <person name="Dougan E. K."/>
            <person name="Thang M."/>
            <person name="Chan C."/>
        </authorList>
    </citation>
    <scope>NUCLEOTIDE SEQUENCE [LARGE SCALE GENOMIC DNA]</scope>
</reference>
<reference evidence="1" key="1">
    <citation type="submission" date="2022-10" db="EMBL/GenBank/DDBJ databases">
        <authorList>
            <person name="Chen Y."/>
            <person name="Dougan E. K."/>
            <person name="Chan C."/>
            <person name="Rhodes N."/>
            <person name="Thang M."/>
        </authorList>
    </citation>
    <scope>NUCLEOTIDE SEQUENCE</scope>
</reference>